<dbReference type="Proteomes" id="UP001551482">
    <property type="component" value="Unassembled WGS sequence"/>
</dbReference>
<dbReference type="EMBL" id="JBEZFP010000099">
    <property type="protein sequence ID" value="MEU8137781.1"/>
    <property type="molecule type" value="Genomic_DNA"/>
</dbReference>
<evidence type="ECO:0000313" key="2">
    <source>
        <dbReference type="EMBL" id="MEU8137781.1"/>
    </source>
</evidence>
<sequence length="97" mass="10885">MTYIADLSPYTYWEYDSVHVDEGTVTFVPRYPRIAVGWLAGDREFNRGIAPVGFVDALIRIDDERCANATRGFHPCESARLRIRSTGCRGRSTGTAL</sequence>
<feature type="domain" description="DUF7919" evidence="1">
    <location>
        <begin position="2"/>
        <end position="80"/>
    </location>
</feature>
<dbReference type="InterPro" id="IPR057679">
    <property type="entry name" value="DUF7919"/>
</dbReference>
<organism evidence="2 3">
    <name type="scientific">Streptodolium elevatio</name>
    <dbReference type="NCBI Taxonomy" id="3157996"/>
    <lineage>
        <taxon>Bacteria</taxon>
        <taxon>Bacillati</taxon>
        <taxon>Actinomycetota</taxon>
        <taxon>Actinomycetes</taxon>
        <taxon>Kitasatosporales</taxon>
        <taxon>Streptomycetaceae</taxon>
        <taxon>Streptodolium</taxon>
    </lineage>
</organism>
<dbReference type="Pfam" id="PF25535">
    <property type="entry name" value="DUF7919"/>
    <property type="match status" value="1"/>
</dbReference>
<name>A0ABV3DQ14_9ACTN</name>
<dbReference type="RefSeq" id="WP_358360185.1">
    <property type="nucleotide sequence ID" value="NZ_JBEZFP010000099.1"/>
</dbReference>
<reference evidence="2 3" key="1">
    <citation type="submission" date="2024-06" db="EMBL/GenBank/DDBJ databases">
        <title>The Natural Products Discovery Center: Release of the First 8490 Sequenced Strains for Exploring Actinobacteria Biosynthetic Diversity.</title>
        <authorList>
            <person name="Kalkreuter E."/>
            <person name="Kautsar S.A."/>
            <person name="Yang D."/>
            <person name="Bader C.D."/>
            <person name="Teijaro C.N."/>
            <person name="Fluegel L."/>
            <person name="Davis C.M."/>
            <person name="Simpson J.R."/>
            <person name="Lauterbach L."/>
            <person name="Steele A.D."/>
            <person name="Gui C."/>
            <person name="Meng S."/>
            <person name="Li G."/>
            <person name="Viehrig K."/>
            <person name="Ye F."/>
            <person name="Su P."/>
            <person name="Kiefer A.F."/>
            <person name="Nichols A."/>
            <person name="Cepeda A.J."/>
            <person name="Yan W."/>
            <person name="Fan B."/>
            <person name="Jiang Y."/>
            <person name="Adhikari A."/>
            <person name="Zheng C.-J."/>
            <person name="Schuster L."/>
            <person name="Cowan T.M."/>
            <person name="Smanski M.J."/>
            <person name="Chevrette M.G."/>
            <person name="De Carvalho L.P.S."/>
            <person name="Shen B."/>
        </authorList>
    </citation>
    <scope>NUCLEOTIDE SEQUENCE [LARGE SCALE GENOMIC DNA]</scope>
    <source>
        <strain evidence="2 3">NPDC048946</strain>
    </source>
</reference>
<keyword evidence="3" id="KW-1185">Reference proteome</keyword>
<evidence type="ECO:0000313" key="3">
    <source>
        <dbReference type="Proteomes" id="UP001551482"/>
    </source>
</evidence>
<evidence type="ECO:0000259" key="1">
    <source>
        <dbReference type="Pfam" id="PF25535"/>
    </source>
</evidence>
<comment type="caution">
    <text evidence="2">The sequence shown here is derived from an EMBL/GenBank/DDBJ whole genome shotgun (WGS) entry which is preliminary data.</text>
</comment>
<accession>A0ABV3DQ14</accession>
<gene>
    <name evidence="2" type="ORF">AB0C36_30230</name>
</gene>
<proteinExistence type="predicted"/>
<protein>
    <recommendedName>
        <fullName evidence="1">DUF7919 domain-containing protein</fullName>
    </recommendedName>
</protein>